<keyword evidence="2" id="KW-0812">Transmembrane</keyword>
<feature type="region of interest" description="Disordered" evidence="1">
    <location>
        <begin position="111"/>
        <end position="136"/>
    </location>
</feature>
<reference evidence="4 5" key="1">
    <citation type="submission" date="2017-10" db="EMBL/GenBank/DDBJ databases">
        <title>Sequencing the genomes of 1000 actinobacteria strains.</title>
        <authorList>
            <person name="Klenk H.-P."/>
        </authorList>
    </citation>
    <scope>NUCLEOTIDE SEQUENCE [LARGE SCALE GENOMIC DNA]</scope>
    <source>
        <strain evidence="4 5">DSM 15597</strain>
    </source>
</reference>
<keyword evidence="2" id="KW-0472">Membrane</keyword>
<feature type="region of interest" description="Disordered" evidence="1">
    <location>
        <begin position="265"/>
        <end position="329"/>
    </location>
</feature>
<keyword evidence="5" id="KW-1185">Reference proteome</keyword>
<feature type="compositionally biased region" description="Pro residues" evidence="1">
    <location>
        <begin position="304"/>
        <end position="319"/>
    </location>
</feature>
<sequence length="948" mass="99729">MRWLRGLGSALTLALLLIGAPFALLNWGWYPQLSAAELLGPDDGSLLFGLITAIGWLAWAAFGLATVVEAVRLLVGRPFVRLPGLVVVQQLSAGLLLAVLALATTASTPRATEPSLAQPLAPLPASPAEAQESLPEADASSYQVQPGDDLWSVSETLLGDGRHWRELAAANPSLLADPVQELRAGTRLAMPSGLTVDSHAAATPDPRNAAPRRDTSIVVERGDTLSELALEHLGAASRWPKIAAANRGLISDPDHIEVGWRLRIPGAKATPPAQEAPDQDGRRGPAGPVAPSRLDPPTARHEAPPPVAPEQPTGTPAPGPVAEAPVEAESAVSPSPIGLIGPVGTLAAAVIIGAVETRRALRLRERPRGRRLIDADPAAARLRVALGTVQRPDRIVALDRALRHLGERLAAAGRPLPPLSRIELDDRALAFEWTQPAGAPPEGFVGDPDCWQIGVAKAIELGPSEHPCPYPCVVSVGTAADGRTILVNAEQSRVLGVAADDAELAGSALLAMGIELACAPWSAEAQVVAAGTGSELLALSGGERVRRAPDLRSAISDAVSLAAERRKALSGTGLSELRADPDRADAVAPLVLVLGEELSPLELARLEHALDGDPCGVVALLPTGSGVSANWQVHRNRDALSGRLDGLAAGLTPHTVPSSLAKDLAGLLAGADSPATEPAWWAGAANVHPLPKRAEEPVDIVRVITDSEPRLLLIGPTDLVGARGEQPTRARQQLIELCAWILEHPRSTATQMAAGLGIAEGTRRSNLSRLRSWLGTSPEGQAYLPEAYVGRIELHPGVSSDWHQLQTLLAAGLDRLPDTSLVAALELVRGAPLADAAPGQWHWAEELRTDIASALRDTALVLTERALARRDFDQARWAAARALSVAPADELLMAARIRTEHLAGATSEVNRLVTQVTRQARQLGVDLLPETVELCQQVIEGSIRARWA</sequence>
<dbReference type="InterPro" id="IPR052196">
    <property type="entry name" value="Bact_Kbp"/>
</dbReference>
<evidence type="ECO:0000313" key="4">
    <source>
        <dbReference type="EMBL" id="PFG18320.1"/>
    </source>
</evidence>
<dbReference type="AlphaFoldDB" id="A0A2A9CXG8"/>
<dbReference type="PROSITE" id="PS51782">
    <property type="entry name" value="LYSM"/>
    <property type="match status" value="1"/>
</dbReference>
<accession>A0A2A9CXG8</accession>
<gene>
    <name evidence="4" type="ORF">ATK74_2904</name>
</gene>
<evidence type="ECO:0000259" key="3">
    <source>
        <dbReference type="PROSITE" id="PS51782"/>
    </source>
</evidence>
<dbReference type="EMBL" id="PDJC01000001">
    <property type="protein sequence ID" value="PFG18320.1"/>
    <property type="molecule type" value="Genomic_DNA"/>
</dbReference>
<dbReference type="PANTHER" id="PTHR34700">
    <property type="entry name" value="POTASSIUM BINDING PROTEIN KBP"/>
    <property type="match status" value="1"/>
</dbReference>
<keyword evidence="2" id="KW-1133">Transmembrane helix</keyword>
<dbReference type="Pfam" id="PF01476">
    <property type="entry name" value="LysM"/>
    <property type="match status" value="2"/>
</dbReference>
<dbReference type="SMART" id="SM01043">
    <property type="entry name" value="BTAD"/>
    <property type="match status" value="1"/>
</dbReference>
<dbReference type="OrthoDB" id="8444614at2"/>
<feature type="transmembrane region" description="Helical" evidence="2">
    <location>
        <begin position="46"/>
        <end position="68"/>
    </location>
</feature>
<evidence type="ECO:0000256" key="2">
    <source>
        <dbReference type="SAM" id="Phobius"/>
    </source>
</evidence>
<dbReference type="PANTHER" id="PTHR34700:SF3">
    <property type="entry name" value="PHAGE-LIKE ELEMENT PBSX PROTEIN XKDQ"/>
    <property type="match status" value="1"/>
</dbReference>
<feature type="compositionally biased region" description="Low complexity" evidence="1">
    <location>
        <begin position="320"/>
        <end position="329"/>
    </location>
</feature>
<dbReference type="Gene3D" id="1.25.40.10">
    <property type="entry name" value="Tetratricopeptide repeat domain"/>
    <property type="match status" value="1"/>
</dbReference>
<dbReference type="InterPro" id="IPR018392">
    <property type="entry name" value="LysM"/>
</dbReference>
<feature type="domain" description="LysM" evidence="3">
    <location>
        <begin position="215"/>
        <end position="264"/>
    </location>
</feature>
<feature type="transmembrane region" description="Helical" evidence="2">
    <location>
        <begin position="80"/>
        <end position="103"/>
    </location>
</feature>
<name>A0A2A9CXG8_9ACTN</name>
<dbReference type="InterPro" id="IPR011990">
    <property type="entry name" value="TPR-like_helical_dom_sf"/>
</dbReference>
<dbReference type="Gene3D" id="3.10.350.10">
    <property type="entry name" value="LysM domain"/>
    <property type="match status" value="2"/>
</dbReference>
<dbReference type="CDD" id="cd00118">
    <property type="entry name" value="LysM"/>
    <property type="match status" value="2"/>
</dbReference>
<evidence type="ECO:0000256" key="1">
    <source>
        <dbReference type="SAM" id="MobiDB-lite"/>
    </source>
</evidence>
<dbReference type="RefSeq" id="WP_098461687.1">
    <property type="nucleotide sequence ID" value="NZ_PDJC01000001.1"/>
</dbReference>
<dbReference type="SMART" id="SM00257">
    <property type="entry name" value="LysM"/>
    <property type="match status" value="2"/>
</dbReference>
<dbReference type="Proteomes" id="UP000226079">
    <property type="component" value="Unassembled WGS sequence"/>
</dbReference>
<dbReference type="InterPro" id="IPR036779">
    <property type="entry name" value="LysM_dom_sf"/>
</dbReference>
<protein>
    <submittedName>
        <fullName evidence="4">LysM domain-containing protein</fullName>
    </submittedName>
</protein>
<proteinExistence type="predicted"/>
<comment type="caution">
    <text evidence="4">The sequence shown here is derived from an EMBL/GenBank/DDBJ whole genome shotgun (WGS) entry which is preliminary data.</text>
</comment>
<dbReference type="InterPro" id="IPR005158">
    <property type="entry name" value="BTAD"/>
</dbReference>
<organism evidence="4 5">
    <name type="scientific">Propionicimonas paludicola</name>
    <dbReference type="NCBI Taxonomy" id="185243"/>
    <lineage>
        <taxon>Bacteria</taxon>
        <taxon>Bacillati</taxon>
        <taxon>Actinomycetota</taxon>
        <taxon>Actinomycetes</taxon>
        <taxon>Propionibacteriales</taxon>
        <taxon>Nocardioidaceae</taxon>
        <taxon>Propionicimonas</taxon>
    </lineage>
</organism>
<evidence type="ECO:0000313" key="5">
    <source>
        <dbReference type="Proteomes" id="UP000226079"/>
    </source>
</evidence>
<feature type="compositionally biased region" description="Low complexity" evidence="1">
    <location>
        <begin position="111"/>
        <end position="120"/>
    </location>
</feature>